<gene>
    <name evidence="2" type="ORF">AV926_15220</name>
</gene>
<dbReference type="InterPro" id="IPR003343">
    <property type="entry name" value="Big_2"/>
</dbReference>
<dbReference type="Gene3D" id="2.60.40.1080">
    <property type="match status" value="4"/>
</dbReference>
<accession>A0A161SA56</accession>
<evidence type="ECO:0000313" key="3">
    <source>
        <dbReference type="Proteomes" id="UP000076630"/>
    </source>
</evidence>
<keyword evidence="3" id="KW-1185">Reference proteome</keyword>
<dbReference type="SMART" id="SM00635">
    <property type="entry name" value="BID_2"/>
    <property type="match status" value="3"/>
</dbReference>
<organism evidence="2 3">
    <name type="scientific">Myroides marinus</name>
    <dbReference type="NCBI Taxonomy" id="703342"/>
    <lineage>
        <taxon>Bacteria</taxon>
        <taxon>Pseudomonadati</taxon>
        <taxon>Bacteroidota</taxon>
        <taxon>Flavobacteriia</taxon>
        <taxon>Flavobacteriales</taxon>
        <taxon>Flavobacteriaceae</taxon>
        <taxon>Myroides</taxon>
    </lineage>
</organism>
<dbReference type="EMBL" id="LQNU01000075">
    <property type="protein sequence ID" value="KZE76755.1"/>
    <property type="molecule type" value="Genomic_DNA"/>
</dbReference>
<dbReference type="AlphaFoldDB" id="A0A161SA56"/>
<feature type="domain" description="BIG2" evidence="1">
    <location>
        <begin position="197"/>
        <end position="276"/>
    </location>
</feature>
<dbReference type="SUPFAM" id="SSF49373">
    <property type="entry name" value="Invasin/intimin cell-adhesion fragments"/>
    <property type="match status" value="4"/>
</dbReference>
<dbReference type="Proteomes" id="UP000076630">
    <property type="component" value="Unassembled WGS sequence"/>
</dbReference>
<name>A0A161SA56_9FLAO</name>
<evidence type="ECO:0000259" key="1">
    <source>
        <dbReference type="SMART" id="SM00635"/>
    </source>
</evidence>
<evidence type="ECO:0000313" key="2">
    <source>
        <dbReference type="EMBL" id="KZE76755.1"/>
    </source>
</evidence>
<protein>
    <recommendedName>
        <fullName evidence="1">BIG2 domain-containing protein</fullName>
    </recommendedName>
</protein>
<dbReference type="RefSeq" id="WP_038987739.1">
    <property type="nucleotide sequence ID" value="NZ_JACAJU010000025.1"/>
</dbReference>
<feature type="domain" description="BIG2" evidence="1">
    <location>
        <begin position="284"/>
        <end position="361"/>
    </location>
</feature>
<feature type="domain" description="BIG2" evidence="1">
    <location>
        <begin position="27"/>
        <end position="106"/>
    </location>
</feature>
<dbReference type="Pfam" id="PF02368">
    <property type="entry name" value="Big_2"/>
    <property type="match status" value="2"/>
</dbReference>
<proteinExistence type="predicted"/>
<dbReference type="InterPro" id="IPR008964">
    <property type="entry name" value="Invasin/intimin_cell_adhesion"/>
</dbReference>
<comment type="caution">
    <text evidence="2">The sequence shown here is derived from an EMBL/GenBank/DDBJ whole genome shotgun (WGS) entry which is preliminary data.</text>
</comment>
<sequence length="467" mass="52421">MKLKITFFIIFSFLLFNCSSSDKPEIEVNTVAFSFRVQEKQLALYQDFDLLKELVVNEKIDLKNIEFSSSNTNVAIVNKQVLRTKSVGQATITAKVLSTGKTATLKIIVKDSNISFENYTLTVDIDKTKSVDLKKHLVLKDLKIEDIVWISQTPEIAQVDQQGVVSILEKGRTLIFAKVKDNESVWGSMEIFVKDSSVESINILSKPQDNEFVIGNKYKYQLRIWPEGSATGKLVWESSDPSVMSVDQDGNVEAKSEGSATITVKAANGVSSSIGVMVGSGKIRYVAVSLYPDRIINGEKKELSVTILPSSATKSKLRFTSSDTSLATVDQDGVVSSVKGKRGRVTIWATSKDDSTVRDMIDIDIVSAFYHVRIYTELNGKVQAGSITGDLQYIVNLYGLEYMEVSEFKVFDQSGTLLYQDTKAQNIREADSSRYYFTLENAHKPYVTYQLKYKDHIEYRKEYINLR</sequence>
<reference evidence="2 3" key="1">
    <citation type="submission" date="2016-01" db="EMBL/GenBank/DDBJ databases">
        <title>Whole genome sequencing of Myroides marinus L41.</title>
        <authorList>
            <person name="Hong K.W."/>
        </authorList>
    </citation>
    <scope>NUCLEOTIDE SEQUENCE [LARGE SCALE GENOMIC DNA]</scope>
    <source>
        <strain evidence="2 3">L41</strain>
    </source>
</reference>